<dbReference type="SUPFAM" id="SSF53756">
    <property type="entry name" value="UDP-Glycosyltransferase/glycogen phosphorylase"/>
    <property type="match status" value="1"/>
</dbReference>
<accession>A0A4R2L901</accession>
<organism evidence="1 2">
    <name type="scientific">Plasticicumulans lactativorans</name>
    <dbReference type="NCBI Taxonomy" id="1133106"/>
    <lineage>
        <taxon>Bacteria</taxon>
        <taxon>Pseudomonadati</taxon>
        <taxon>Pseudomonadota</taxon>
        <taxon>Gammaproteobacteria</taxon>
        <taxon>Candidatus Competibacteraceae</taxon>
        <taxon>Plasticicumulans</taxon>
    </lineage>
</organism>
<keyword evidence="1" id="KW-0808">Transferase</keyword>
<evidence type="ECO:0000313" key="2">
    <source>
        <dbReference type="Proteomes" id="UP000295765"/>
    </source>
</evidence>
<dbReference type="EMBL" id="SLWY01000003">
    <property type="protein sequence ID" value="TCO83180.1"/>
    <property type="molecule type" value="Genomic_DNA"/>
</dbReference>
<dbReference type="GO" id="GO:0016757">
    <property type="term" value="F:glycosyltransferase activity"/>
    <property type="evidence" value="ECO:0007669"/>
    <property type="project" value="TreeGrafter"/>
</dbReference>
<dbReference type="PANTHER" id="PTHR12526">
    <property type="entry name" value="GLYCOSYLTRANSFERASE"/>
    <property type="match status" value="1"/>
</dbReference>
<dbReference type="AlphaFoldDB" id="A0A4R2L901"/>
<dbReference type="Pfam" id="PF13692">
    <property type="entry name" value="Glyco_trans_1_4"/>
    <property type="match status" value="1"/>
</dbReference>
<dbReference type="CDD" id="cd03801">
    <property type="entry name" value="GT4_PimA-like"/>
    <property type="match status" value="1"/>
</dbReference>
<name>A0A4R2L901_9GAMM</name>
<dbReference type="Proteomes" id="UP000295765">
    <property type="component" value="Unassembled WGS sequence"/>
</dbReference>
<reference evidence="1 2" key="1">
    <citation type="submission" date="2019-03" db="EMBL/GenBank/DDBJ databases">
        <title>Genomic Encyclopedia of Type Strains, Phase IV (KMG-IV): sequencing the most valuable type-strain genomes for metagenomic binning, comparative biology and taxonomic classification.</title>
        <authorList>
            <person name="Goeker M."/>
        </authorList>
    </citation>
    <scope>NUCLEOTIDE SEQUENCE [LARGE SCALE GENOMIC DNA]</scope>
    <source>
        <strain evidence="1 2">DSM 25287</strain>
    </source>
</reference>
<dbReference type="OrthoDB" id="9807209at2"/>
<gene>
    <name evidence="1" type="ORF">EV699_103230</name>
</gene>
<keyword evidence="2" id="KW-1185">Reference proteome</keyword>
<dbReference type="PANTHER" id="PTHR12526:SF600">
    <property type="entry name" value="GLYCOSYL TRANSFERASE GROUP 1"/>
    <property type="match status" value="1"/>
</dbReference>
<sequence length="396" mass="43961">MDDLLLLVHRIPYPPNKGDKIRSYRLLRHLAARYRVHLGAFVDDPDDWRHAEALRAWCADVHLLPLDTRKARLRSLRGLLAGEALSLPYYRDRGMRNWVRSVLDRGVRKSVVFSSAMAQYVLDVPGITRVTDFVDVDSDKWLQYATAKRWPMNWVYRREAARLLAFDRRVAAASRVALFVTAAEAELFRRLAPDSAGRVAHYDNGVDAVYFDAAHGGSDPYPAGSLPLVFTGAMDYWANVDAVAWFARDVLPLIRAKVPTAVFWIVGSRPTAEVRALGDLPGVHVTGGVPDIRPYLAHARSAVASLRIARGVQNKVLEAMAMARPVLATPAAMDGIVPDRRFDALVSDVPAELAARAVTVLRDGDRDGLGALGRAHVLAHYDWTRNLSALDAYLED</sequence>
<protein>
    <submittedName>
        <fullName evidence="1">Sugar transferase (PEP-CTERM/EpsH1 system associated)</fullName>
    </submittedName>
</protein>
<dbReference type="RefSeq" id="WP_132538987.1">
    <property type="nucleotide sequence ID" value="NZ_SLWY01000003.1"/>
</dbReference>
<dbReference type="Gene3D" id="3.40.50.2000">
    <property type="entry name" value="Glycogen Phosphorylase B"/>
    <property type="match status" value="1"/>
</dbReference>
<evidence type="ECO:0000313" key="1">
    <source>
        <dbReference type="EMBL" id="TCO83180.1"/>
    </source>
</evidence>
<proteinExistence type="predicted"/>
<dbReference type="InterPro" id="IPR017521">
    <property type="entry name" value="Sugar_tfrase_PEP-CTERM_Stp1"/>
</dbReference>
<comment type="caution">
    <text evidence="1">The sequence shown here is derived from an EMBL/GenBank/DDBJ whole genome shotgun (WGS) entry which is preliminary data.</text>
</comment>
<dbReference type="NCBIfam" id="TIGR03087">
    <property type="entry name" value="stp1"/>
    <property type="match status" value="1"/>
</dbReference>